<keyword evidence="1" id="KW-0805">Transcription regulation</keyword>
<dbReference type="PANTHER" id="PTHR44688:SF16">
    <property type="entry name" value="DNA-BINDING TRANSCRIPTIONAL ACTIVATOR DEVR_DOSR"/>
    <property type="match status" value="1"/>
</dbReference>
<evidence type="ECO:0000256" key="2">
    <source>
        <dbReference type="ARBA" id="ARBA00023125"/>
    </source>
</evidence>
<dbReference type="InterPro" id="IPR027417">
    <property type="entry name" value="P-loop_NTPase"/>
</dbReference>
<dbReference type="OrthoDB" id="3197423at2"/>
<dbReference type="SUPFAM" id="SSF46894">
    <property type="entry name" value="C-terminal effector domain of the bipartite response regulators"/>
    <property type="match status" value="1"/>
</dbReference>
<dbReference type="CDD" id="cd06170">
    <property type="entry name" value="LuxR_C_like"/>
    <property type="match status" value="1"/>
</dbReference>
<dbReference type="PROSITE" id="PS50043">
    <property type="entry name" value="HTH_LUXR_2"/>
    <property type="match status" value="1"/>
</dbReference>
<evidence type="ECO:0000259" key="4">
    <source>
        <dbReference type="PROSITE" id="PS50043"/>
    </source>
</evidence>
<feature type="domain" description="HTH luxR-type" evidence="4">
    <location>
        <begin position="811"/>
        <end position="878"/>
    </location>
</feature>
<dbReference type="InterPro" id="IPR016032">
    <property type="entry name" value="Sig_transdc_resp-reg_C-effctor"/>
</dbReference>
<dbReference type="GO" id="GO:0006355">
    <property type="term" value="P:regulation of DNA-templated transcription"/>
    <property type="evidence" value="ECO:0007669"/>
    <property type="project" value="InterPro"/>
</dbReference>
<evidence type="ECO:0000256" key="1">
    <source>
        <dbReference type="ARBA" id="ARBA00023015"/>
    </source>
</evidence>
<dbReference type="Gene3D" id="1.10.10.10">
    <property type="entry name" value="Winged helix-like DNA-binding domain superfamily/Winged helix DNA-binding domain"/>
    <property type="match status" value="1"/>
</dbReference>
<gene>
    <name evidence="5" type="ORF">FOY51_25350</name>
</gene>
<dbReference type="SMART" id="SM00421">
    <property type="entry name" value="HTH_LUXR"/>
    <property type="match status" value="1"/>
</dbReference>
<dbReference type="EMBL" id="VLNY01000023">
    <property type="protein sequence ID" value="KAA0017068.1"/>
    <property type="molecule type" value="Genomic_DNA"/>
</dbReference>
<dbReference type="SUPFAM" id="SSF52540">
    <property type="entry name" value="P-loop containing nucleoside triphosphate hydrolases"/>
    <property type="match status" value="1"/>
</dbReference>
<dbReference type="GO" id="GO:0003677">
    <property type="term" value="F:DNA binding"/>
    <property type="evidence" value="ECO:0007669"/>
    <property type="project" value="UniProtKB-KW"/>
</dbReference>
<dbReference type="PRINTS" id="PR00038">
    <property type="entry name" value="HTHLUXR"/>
</dbReference>
<dbReference type="PROSITE" id="PS00622">
    <property type="entry name" value="HTH_LUXR_1"/>
    <property type="match status" value="1"/>
</dbReference>
<sequence length="878" mass="92292">MPAVHDACGTYTANMPSRWPTVLRQRHLETMSSALRASGGTRGVVLTGGAGVGKTTLARHAINGNTGTTRWLAGTETARGIPLGAFAHLVDVADPREPHSILRAARQHLLSGSSDVLIGVDDAHMLDQLSATVVHQLALEHAANFVVTVRTGQEAPDAITALWKDGLLTRVDLAPFSRQELVELVETVLEGSLESVSADRLYAISQGNPLFLRHLVEGALEAGNLRRVAGVWQLRGETVINPHLSALVESRLADLSQPTLAVVEHLAFGGSLEAEVVTSLHDHEAVEAAERAGLTQVSTEKDRLTVALTHPIYGEVVRARTGVLKARRIRGELVGALATGRPPHVSDRIRLVSLALDSDRPPDLGALIDTAGAALTLGDVVLSERFARRAGELGGGFRSSLVLAQALVWQGHSQDSENVLAAIDLDALNEIELLTWATTRASTLFWMLNDPVKATAVIDTARARLTLPIGAGFLEMLRATFTDQLPEAVEAARAVQKSPYVTPIVLAWATFTEATASVQVGHLDGVDALVQRGLAGLSQSPSGLLRFNLGLAEVLAAVAAGDLDGAEAAARRFVGFAVGQQPARAKAGVLLGYVLLQRGKLAGARTEFVQAVAALQNVGYSWEFFAAAYLCQTCAALGLASEGADALRRAEGLVGGNVAVLGSELDVSRAWQAGVEGRTSAAVEHTQSAAAIAAKSGRVAMQASALFTAVRFGDRAAATELIEFATGLEGDLAAMQVAHAEAFAADDAAKLAAVATRWEDAGFLVAAADAAAQSAIAFTRAGDRRGELASSAVAFRLSQACDGAKTPALVVESNPLPLTAREREIASLVGMGLSNKEIADRLTVSVRTVEGHIYRSCIKLDVADRDGLAEAVKHVFRQ</sequence>
<evidence type="ECO:0000313" key="5">
    <source>
        <dbReference type="EMBL" id="KAA0017068.1"/>
    </source>
</evidence>
<name>A0A5A7S4Z5_9NOCA</name>
<accession>A0A5A7S4Z5</accession>
<protein>
    <submittedName>
        <fullName evidence="5">Helix-turn-helix transcriptional regulator</fullName>
    </submittedName>
</protein>
<keyword evidence="6" id="KW-1185">Reference proteome</keyword>
<evidence type="ECO:0000313" key="6">
    <source>
        <dbReference type="Proteomes" id="UP000322244"/>
    </source>
</evidence>
<evidence type="ECO:0000256" key="3">
    <source>
        <dbReference type="ARBA" id="ARBA00023163"/>
    </source>
</evidence>
<dbReference type="Pfam" id="PF00196">
    <property type="entry name" value="GerE"/>
    <property type="match status" value="1"/>
</dbReference>
<proteinExistence type="predicted"/>
<keyword evidence="2" id="KW-0238">DNA-binding</keyword>
<dbReference type="Gene3D" id="3.40.50.300">
    <property type="entry name" value="P-loop containing nucleotide triphosphate hydrolases"/>
    <property type="match status" value="1"/>
</dbReference>
<dbReference type="PANTHER" id="PTHR44688">
    <property type="entry name" value="DNA-BINDING TRANSCRIPTIONAL ACTIVATOR DEVR_DOSR"/>
    <property type="match status" value="1"/>
</dbReference>
<keyword evidence="3" id="KW-0804">Transcription</keyword>
<dbReference type="InterPro" id="IPR000792">
    <property type="entry name" value="Tscrpt_reg_LuxR_C"/>
</dbReference>
<reference evidence="5 6" key="1">
    <citation type="submission" date="2019-07" db="EMBL/GenBank/DDBJ databases">
        <title>Rhodococcus cavernicolus sp. nov., isolated from a cave.</title>
        <authorList>
            <person name="Lee S.D."/>
        </authorList>
    </citation>
    <scope>NUCLEOTIDE SEQUENCE [LARGE SCALE GENOMIC DNA]</scope>
    <source>
        <strain evidence="5 6">C1-24</strain>
    </source>
</reference>
<dbReference type="Proteomes" id="UP000322244">
    <property type="component" value="Unassembled WGS sequence"/>
</dbReference>
<comment type="caution">
    <text evidence="5">The sequence shown here is derived from an EMBL/GenBank/DDBJ whole genome shotgun (WGS) entry which is preliminary data.</text>
</comment>
<dbReference type="InterPro" id="IPR036388">
    <property type="entry name" value="WH-like_DNA-bd_sf"/>
</dbReference>
<organism evidence="5 6">
    <name type="scientific">Antrihabitans cavernicola</name>
    <dbReference type="NCBI Taxonomy" id="2495913"/>
    <lineage>
        <taxon>Bacteria</taxon>
        <taxon>Bacillati</taxon>
        <taxon>Actinomycetota</taxon>
        <taxon>Actinomycetes</taxon>
        <taxon>Mycobacteriales</taxon>
        <taxon>Nocardiaceae</taxon>
        <taxon>Antrihabitans</taxon>
    </lineage>
</organism>
<dbReference type="AlphaFoldDB" id="A0A5A7S4Z5"/>